<dbReference type="InterPro" id="IPR029058">
    <property type="entry name" value="AB_hydrolase_fold"/>
</dbReference>
<reference evidence="1 2" key="1">
    <citation type="submission" date="2024-07" db="EMBL/GenBank/DDBJ databases">
        <title>Uliginosibacterium paludis KCTC:42655.</title>
        <authorList>
            <person name="Kim M.K."/>
        </authorList>
    </citation>
    <scope>NUCLEOTIDE SEQUENCE [LARGE SCALE GENOMIC DNA]</scope>
    <source>
        <strain evidence="1 2">KCTC 42655</strain>
    </source>
</reference>
<dbReference type="Proteomes" id="UP001548590">
    <property type="component" value="Unassembled WGS sequence"/>
</dbReference>
<keyword evidence="2" id="KW-1185">Reference proteome</keyword>
<accession>A0ABV2CV68</accession>
<evidence type="ECO:0000313" key="2">
    <source>
        <dbReference type="Proteomes" id="UP001548590"/>
    </source>
</evidence>
<keyword evidence="1" id="KW-0378">Hydrolase</keyword>
<dbReference type="EMBL" id="JBEWLZ010000016">
    <property type="protein sequence ID" value="MET1491800.1"/>
    <property type="molecule type" value="Genomic_DNA"/>
</dbReference>
<organism evidence="1 2">
    <name type="scientific">Uliginosibacterium paludis</name>
    <dbReference type="NCBI Taxonomy" id="1615952"/>
    <lineage>
        <taxon>Bacteria</taxon>
        <taxon>Pseudomonadati</taxon>
        <taxon>Pseudomonadota</taxon>
        <taxon>Betaproteobacteria</taxon>
        <taxon>Rhodocyclales</taxon>
        <taxon>Zoogloeaceae</taxon>
        <taxon>Uliginosibacterium</taxon>
    </lineage>
</organism>
<dbReference type="Pfam" id="PF05728">
    <property type="entry name" value="UPF0227"/>
    <property type="match status" value="1"/>
</dbReference>
<dbReference type="SUPFAM" id="SSF53474">
    <property type="entry name" value="alpha/beta-Hydrolases"/>
    <property type="match status" value="1"/>
</dbReference>
<evidence type="ECO:0000313" key="1">
    <source>
        <dbReference type="EMBL" id="MET1491800.1"/>
    </source>
</evidence>
<dbReference type="Gene3D" id="3.40.50.1820">
    <property type="entry name" value="alpha/beta hydrolase"/>
    <property type="match status" value="1"/>
</dbReference>
<dbReference type="GO" id="GO:0016787">
    <property type="term" value="F:hydrolase activity"/>
    <property type="evidence" value="ECO:0007669"/>
    <property type="project" value="UniProtKB-KW"/>
</dbReference>
<proteinExistence type="predicted"/>
<dbReference type="PANTHER" id="PTHR35602">
    <property type="entry name" value="ESTERASE YQIA-RELATED"/>
    <property type="match status" value="1"/>
</dbReference>
<dbReference type="InterPro" id="IPR008886">
    <property type="entry name" value="UPF0227/Esterase_YqiA"/>
</dbReference>
<comment type="caution">
    <text evidence="1">The sequence shown here is derived from an EMBL/GenBank/DDBJ whole genome shotgun (WGS) entry which is preliminary data.</text>
</comment>
<dbReference type="RefSeq" id="WP_345929923.1">
    <property type="nucleotide sequence ID" value="NZ_JBDIVF010000013.1"/>
</dbReference>
<sequence>MILYLHGFRSGPQSQKVRSLADRLASRGLGEQLWCEQLSPVPFEAIAQAEAQIARCAEPPTLVGSSLGGFYVTWLAQRHGLRAVAINPFVPHAAFDQSLFIGEHEMIYSGERFRFTEAHAMQVAALEVTRISRPENVWLLAEEGDEVLDCRVAVARYAGCRQTVLPGGDHSFTRWDDYLDEVIAFAGLA</sequence>
<dbReference type="PANTHER" id="PTHR35602:SF3">
    <property type="entry name" value="ESTERASE YQIA"/>
    <property type="match status" value="1"/>
</dbReference>
<gene>
    <name evidence="1" type="ORF">ABVT11_18320</name>
</gene>
<name>A0ABV2CV68_9RHOO</name>
<protein>
    <submittedName>
        <fullName evidence="1">YqiA/YcfP family alpha/beta fold hydrolase</fullName>
    </submittedName>
</protein>